<keyword evidence="2 10" id="KW-0132">Cell division</keyword>
<evidence type="ECO:0000256" key="6">
    <source>
        <dbReference type="ARBA" id="ARBA00022984"/>
    </source>
</evidence>
<dbReference type="GO" id="GO:0005975">
    <property type="term" value="P:carbohydrate metabolic process"/>
    <property type="evidence" value="ECO:0007669"/>
    <property type="project" value="InterPro"/>
</dbReference>
<dbReference type="GO" id="GO:0005886">
    <property type="term" value="C:plasma membrane"/>
    <property type="evidence" value="ECO:0007669"/>
    <property type="project" value="UniProtKB-SubCell"/>
</dbReference>
<dbReference type="Pfam" id="PF04101">
    <property type="entry name" value="Glyco_tran_28_C"/>
    <property type="match status" value="1"/>
</dbReference>
<dbReference type="RefSeq" id="WP_010944771.1">
    <property type="nucleotide sequence ID" value="NZ_CP011218.1"/>
</dbReference>
<comment type="function">
    <text evidence="10">Cell wall formation. Catalyzes the transfer of a GlcNAc subunit on undecaprenyl-pyrophosphoryl-MurNAc-pentapeptide (lipid intermediate I) to form undecaprenyl-pyrophosphoryl-MurNAc-(pentapeptide)GlcNAc (lipid intermediate II).</text>
</comment>
<dbReference type="GO" id="GO:0051301">
    <property type="term" value="P:cell division"/>
    <property type="evidence" value="ECO:0007669"/>
    <property type="project" value="UniProtKB-KW"/>
</dbReference>
<dbReference type="EMBL" id="CP011219">
    <property type="protein sequence ID" value="AKO32218.1"/>
    <property type="molecule type" value="Genomic_DNA"/>
</dbReference>
<feature type="binding site" evidence="10">
    <location>
        <position position="192"/>
    </location>
    <ligand>
        <name>UDP-N-acetyl-alpha-D-glucosamine</name>
        <dbReference type="ChEBI" id="CHEBI:57705"/>
    </ligand>
</feature>
<keyword evidence="3 10" id="KW-0328">Glycosyltransferase</keyword>
<evidence type="ECO:0000259" key="12">
    <source>
        <dbReference type="Pfam" id="PF04101"/>
    </source>
</evidence>
<organism evidence="13 14">
    <name type="scientific">Haemophilus ducreyi</name>
    <dbReference type="NCBI Taxonomy" id="730"/>
    <lineage>
        <taxon>Bacteria</taxon>
        <taxon>Pseudomonadati</taxon>
        <taxon>Pseudomonadota</taxon>
        <taxon>Gammaproteobacteria</taxon>
        <taxon>Pasteurellales</taxon>
        <taxon>Pasteurellaceae</taxon>
        <taxon>Haemophilus</taxon>
    </lineage>
</organism>
<evidence type="ECO:0000313" key="14">
    <source>
        <dbReference type="Proteomes" id="UP000060132"/>
    </source>
</evidence>
<dbReference type="GO" id="GO:0009252">
    <property type="term" value="P:peptidoglycan biosynthetic process"/>
    <property type="evidence" value="ECO:0007669"/>
    <property type="project" value="UniProtKB-UniRule"/>
</dbReference>
<keyword evidence="6 10" id="KW-0573">Peptidoglycan synthesis</keyword>
<evidence type="ECO:0000259" key="11">
    <source>
        <dbReference type="Pfam" id="PF03033"/>
    </source>
</evidence>
<dbReference type="CDD" id="cd03785">
    <property type="entry name" value="GT28_MurG"/>
    <property type="match status" value="1"/>
</dbReference>
<evidence type="ECO:0000256" key="8">
    <source>
        <dbReference type="ARBA" id="ARBA00023306"/>
    </source>
</evidence>
<keyword evidence="9 10" id="KW-0961">Cell wall biogenesis/degradation</keyword>
<dbReference type="Gene3D" id="3.40.50.2000">
    <property type="entry name" value="Glycogen Phosphorylase B"/>
    <property type="match status" value="2"/>
</dbReference>
<dbReference type="SMR" id="A0AAC8ZAF7"/>
<feature type="domain" description="Glycosyltransferase family 28 N-terminal" evidence="11">
    <location>
        <begin position="6"/>
        <end position="142"/>
    </location>
</feature>
<dbReference type="GO" id="GO:0071555">
    <property type="term" value="P:cell wall organization"/>
    <property type="evidence" value="ECO:0007669"/>
    <property type="project" value="UniProtKB-KW"/>
</dbReference>
<feature type="binding site" evidence="10">
    <location>
        <position position="124"/>
    </location>
    <ligand>
        <name>UDP-N-acetyl-alpha-D-glucosamine</name>
        <dbReference type="ChEBI" id="CHEBI:57705"/>
    </ligand>
</feature>
<feature type="binding site" evidence="10">
    <location>
        <position position="287"/>
    </location>
    <ligand>
        <name>UDP-N-acetyl-alpha-D-glucosamine</name>
        <dbReference type="ChEBI" id="CHEBI:57705"/>
    </ligand>
</feature>
<dbReference type="NCBIfam" id="TIGR01133">
    <property type="entry name" value="murG"/>
    <property type="match status" value="1"/>
</dbReference>
<dbReference type="Proteomes" id="UP000060132">
    <property type="component" value="Chromosome"/>
</dbReference>
<evidence type="ECO:0000256" key="2">
    <source>
        <dbReference type="ARBA" id="ARBA00022618"/>
    </source>
</evidence>
<dbReference type="AlphaFoldDB" id="A0AAC8ZAF7"/>
<comment type="subcellular location">
    <subcellularLocation>
        <location evidence="10">Cell membrane</location>
        <topology evidence="10">Peripheral membrane protein</topology>
        <orientation evidence="10">Cytoplasmic side</orientation>
    </subcellularLocation>
</comment>
<evidence type="ECO:0000256" key="7">
    <source>
        <dbReference type="ARBA" id="ARBA00023136"/>
    </source>
</evidence>
<name>A0AAC8ZAF7_HAEDC</name>
<evidence type="ECO:0000313" key="13">
    <source>
        <dbReference type="EMBL" id="AKO32218.1"/>
    </source>
</evidence>
<keyword evidence="1 10" id="KW-1003">Cell membrane</keyword>
<dbReference type="PANTHER" id="PTHR21015:SF22">
    <property type="entry name" value="GLYCOSYLTRANSFERASE"/>
    <property type="match status" value="1"/>
</dbReference>
<dbReference type="GO" id="GO:0008360">
    <property type="term" value="P:regulation of cell shape"/>
    <property type="evidence" value="ECO:0007669"/>
    <property type="project" value="UniProtKB-KW"/>
</dbReference>
<comment type="catalytic activity">
    <reaction evidence="10">
        <text>di-trans,octa-cis-undecaprenyl diphospho-N-acetyl-alpha-D-muramoyl-L-alanyl-D-glutamyl-meso-2,6-diaminopimeloyl-D-alanyl-D-alanine + UDP-N-acetyl-alpha-D-glucosamine = di-trans,octa-cis-undecaprenyl diphospho-[N-acetyl-alpha-D-glucosaminyl-(1-&gt;4)]-N-acetyl-alpha-D-muramoyl-L-alanyl-D-glutamyl-meso-2,6-diaminopimeloyl-D-alanyl-D-alanine + UDP + H(+)</text>
        <dbReference type="Rhea" id="RHEA:31227"/>
        <dbReference type="ChEBI" id="CHEBI:15378"/>
        <dbReference type="ChEBI" id="CHEBI:57705"/>
        <dbReference type="ChEBI" id="CHEBI:58223"/>
        <dbReference type="ChEBI" id="CHEBI:61387"/>
        <dbReference type="ChEBI" id="CHEBI:61388"/>
        <dbReference type="EC" id="2.4.1.227"/>
    </reaction>
</comment>
<keyword evidence="4 10" id="KW-0808">Transferase</keyword>
<reference evidence="13 14" key="1">
    <citation type="journal article" date="2015" name="PLoS Negl. Trop. Dis.">
        <title>Haemophilus ducreyi Cutaneous Ulcer Strains Are Nearly Identical to Class I Genital Ulcer Strains.</title>
        <authorList>
            <person name="Gangaiah D."/>
            <person name="Webb K.M."/>
            <person name="Humphreys T.L."/>
            <person name="Fortney K.R."/>
            <person name="Toh E."/>
            <person name="Tai A."/>
            <person name="Katz S.S."/>
            <person name="Pillay A."/>
            <person name="Chen C.Y."/>
            <person name="Roberts S.A."/>
            <person name="Munson R.S.Jr."/>
            <person name="Spinola S.M."/>
        </authorList>
    </citation>
    <scope>NUCLEOTIDE SEQUENCE [LARGE SCALE GENOMIC DNA]</scope>
    <source>
        <strain evidence="14">CLU2</strain>
    </source>
</reference>
<keyword evidence="8 10" id="KW-0131">Cell cycle</keyword>
<gene>
    <name evidence="10 13" type="primary">murG</name>
    <name evidence="13" type="ORF">RZ57_03250</name>
</gene>
<evidence type="ECO:0000256" key="9">
    <source>
        <dbReference type="ARBA" id="ARBA00023316"/>
    </source>
</evidence>
<feature type="binding site" evidence="10">
    <location>
        <position position="243"/>
    </location>
    <ligand>
        <name>UDP-N-acetyl-alpha-D-glucosamine</name>
        <dbReference type="ChEBI" id="CHEBI:57705"/>
    </ligand>
</feature>
<evidence type="ECO:0000256" key="3">
    <source>
        <dbReference type="ARBA" id="ARBA00022676"/>
    </source>
</evidence>
<feature type="binding site" evidence="10">
    <location>
        <begin position="262"/>
        <end position="267"/>
    </location>
    <ligand>
        <name>UDP-N-acetyl-alpha-D-glucosamine</name>
        <dbReference type="ChEBI" id="CHEBI:57705"/>
    </ligand>
</feature>
<feature type="binding site" evidence="10">
    <location>
        <begin position="12"/>
        <end position="14"/>
    </location>
    <ligand>
        <name>UDP-N-acetyl-alpha-D-glucosamine</name>
        <dbReference type="ChEBI" id="CHEBI:57705"/>
    </ligand>
</feature>
<protein>
    <recommendedName>
        <fullName evidence="10">UDP-N-acetylglucosamine--N-acetylmuramyl-(pentapeptide) pyrophosphoryl-undecaprenol N-acetylglucosamine transferase</fullName>
        <ecNumber evidence="10">2.4.1.227</ecNumber>
    </recommendedName>
    <alternativeName>
        <fullName evidence="10">Undecaprenyl-PP-MurNAc-pentapeptide-UDPGlcNAc GlcNAc transferase</fullName>
    </alternativeName>
</protein>
<evidence type="ECO:0000256" key="10">
    <source>
        <dbReference type="HAMAP-Rule" id="MF_00033"/>
    </source>
</evidence>
<comment type="pathway">
    <text evidence="10">Cell wall biogenesis; peptidoglycan biosynthesis.</text>
</comment>
<dbReference type="Pfam" id="PF03033">
    <property type="entry name" value="Glyco_transf_28"/>
    <property type="match status" value="1"/>
</dbReference>
<keyword evidence="5 10" id="KW-0133">Cell shape</keyword>
<dbReference type="InterPro" id="IPR007235">
    <property type="entry name" value="Glyco_trans_28_C"/>
</dbReference>
<comment type="similarity">
    <text evidence="10">Belongs to the glycosyltransferase 28 family. MurG subfamily.</text>
</comment>
<feature type="domain" description="Glycosyl transferase family 28 C-terminal" evidence="12">
    <location>
        <begin position="186"/>
        <end position="346"/>
    </location>
</feature>
<evidence type="ECO:0000256" key="5">
    <source>
        <dbReference type="ARBA" id="ARBA00022960"/>
    </source>
</evidence>
<proteinExistence type="inferred from homology"/>
<evidence type="ECO:0000256" key="1">
    <source>
        <dbReference type="ARBA" id="ARBA00022475"/>
    </source>
</evidence>
<feature type="binding site" evidence="10">
    <location>
        <position position="160"/>
    </location>
    <ligand>
        <name>UDP-N-acetyl-alpha-D-glucosamine</name>
        <dbReference type="ChEBI" id="CHEBI:57705"/>
    </ligand>
</feature>
<dbReference type="PANTHER" id="PTHR21015">
    <property type="entry name" value="UDP-N-ACETYLGLUCOSAMINE--N-ACETYLMURAMYL-(PENTAPEPTIDE) PYROPHOSPHORYL-UNDECAPRENOL N-ACETYLGLUCOSAMINE TRANSFERASE 1"/>
    <property type="match status" value="1"/>
</dbReference>
<accession>A0AAC8ZAF7</accession>
<evidence type="ECO:0000256" key="4">
    <source>
        <dbReference type="ARBA" id="ARBA00022679"/>
    </source>
</evidence>
<dbReference type="InterPro" id="IPR006009">
    <property type="entry name" value="GlcNAc_MurG"/>
</dbReference>
<dbReference type="InterPro" id="IPR004276">
    <property type="entry name" value="GlycoTrans_28_N"/>
</dbReference>
<dbReference type="EC" id="2.4.1.227" evidence="10"/>
<dbReference type="GO" id="GO:0050511">
    <property type="term" value="F:undecaprenyldiphospho-muramoylpentapeptide beta-N-acetylglucosaminyltransferase activity"/>
    <property type="evidence" value="ECO:0007669"/>
    <property type="project" value="UniProtKB-UniRule"/>
</dbReference>
<dbReference type="HAMAP" id="MF_00033">
    <property type="entry name" value="MurG"/>
    <property type="match status" value="1"/>
</dbReference>
<dbReference type="SUPFAM" id="SSF53756">
    <property type="entry name" value="UDP-Glycosyltransferase/glycogen phosphorylase"/>
    <property type="match status" value="1"/>
</dbReference>
<dbReference type="OMA" id="AADMMLC"/>
<keyword evidence="7 10" id="KW-0472">Membrane</keyword>
<sequence length="355" mass="38478">MSKKLLIMAGGTGGHVFPAIAVAQELQKQGWQICWLGTKDRMEAELVPQYNIPIEFIQISGLKGKGVLALIKAPFTILKAVLQALNIIKKYRPDAVLGMGGYVSGPGGIAARLCNVPIVLHEQNAIAGLTNVWLAKIAKRVLQAFPTAFAKAETVGNPVRKDLSELLDPAQRFKARATAEPYPLNILVMGGSQGARIINQTIPEVAKALGNAIFIRHQAGKGNLRTISDVYKQADNVSVTEFIDDMAEAYNWADLVICRSGALTVCEIAAAGLPAIFVPYQHKDRQQYLNATYLANVGAAIIVEQPDFTAENLLNILQPLIKDRQKLTEMAIKAHTKATPKAAQRVAEVIIEVSK</sequence>